<dbReference type="GO" id="GO:0006974">
    <property type="term" value="P:DNA damage response"/>
    <property type="evidence" value="ECO:0007669"/>
    <property type="project" value="TreeGrafter"/>
</dbReference>
<feature type="chain" id="PRO_5017239609" evidence="1">
    <location>
        <begin position="22"/>
        <end position="260"/>
    </location>
</feature>
<keyword evidence="1" id="KW-0732">Signal</keyword>
<dbReference type="Pfam" id="PF04402">
    <property type="entry name" value="SIMPL"/>
    <property type="match status" value="1"/>
</dbReference>
<gene>
    <name evidence="2" type="ORF">D3878_03555</name>
</gene>
<dbReference type="InterPro" id="IPR052022">
    <property type="entry name" value="26kDa_periplasmic_antigen"/>
</dbReference>
<sequence length="260" mass="28139">MRMDKILLALACAATMASAQAQAPLSVSASAGVQTAGTLVIVPAYGEVTQANDEARANFMIEEQDKDKATAASRVNLKMKQGTEIIRQADPQARLKTHGYYTYPVYSDEPVQPRAGNVTRPRQPVGWRVGQYLEVRTLNLQALPKIVAAAQKLLALNGLQFGLSDAATGKLDQQRIEASYKNLNERIAAIARAMGRRPAEAVLEMVDFEASGAYAPQADMARAKTMSMAASREAAPVEEPSFEPGETTLQMRVVGKVKFK</sequence>
<protein>
    <submittedName>
        <fullName evidence="2">DUF541 domain-containing protein</fullName>
    </submittedName>
</protein>
<dbReference type="PANTHER" id="PTHR34387:SF2">
    <property type="entry name" value="SLR1258 PROTEIN"/>
    <property type="match status" value="1"/>
</dbReference>
<dbReference type="EMBL" id="QYUQ01000002">
    <property type="protein sequence ID" value="RJG04199.1"/>
    <property type="molecule type" value="Genomic_DNA"/>
</dbReference>
<proteinExistence type="predicted"/>
<evidence type="ECO:0000313" key="3">
    <source>
        <dbReference type="Proteomes" id="UP000266327"/>
    </source>
</evidence>
<organism evidence="2 3">
    <name type="scientific">Noviherbaspirillum sedimenti</name>
    <dbReference type="NCBI Taxonomy" id="2320865"/>
    <lineage>
        <taxon>Bacteria</taxon>
        <taxon>Pseudomonadati</taxon>
        <taxon>Pseudomonadota</taxon>
        <taxon>Betaproteobacteria</taxon>
        <taxon>Burkholderiales</taxon>
        <taxon>Oxalobacteraceae</taxon>
        <taxon>Noviherbaspirillum</taxon>
    </lineage>
</organism>
<name>A0A3A3GBL3_9BURK</name>
<dbReference type="RefSeq" id="WP_119787676.1">
    <property type="nucleotide sequence ID" value="NZ_QYUQ01000002.1"/>
</dbReference>
<accession>A0A3A3GBL3</accession>
<keyword evidence="3" id="KW-1185">Reference proteome</keyword>
<dbReference type="Proteomes" id="UP000266327">
    <property type="component" value="Unassembled WGS sequence"/>
</dbReference>
<dbReference type="InterPro" id="IPR007497">
    <property type="entry name" value="SIMPL/DUF541"/>
</dbReference>
<dbReference type="Gene3D" id="3.30.110.170">
    <property type="entry name" value="Protein of unknown function (DUF541), domain 1"/>
    <property type="match status" value="1"/>
</dbReference>
<comment type="caution">
    <text evidence="2">The sequence shown here is derived from an EMBL/GenBank/DDBJ whole genome shotgun (WGS) entry which is preliminary data.</text>
</comment>
<dbReference type="PANTHER" id="PTHR34387">
    <property type="entry name" value="SLR1258 PROTEIN"/>
    <property type="match status" value="1"/>
</dbReference>
<reference evidence="3" key="1">
    <citation type="submission" date="2018-09" db="EMBL/GenBank/DDBJ databases">
        <authorList>
            <person name="Zhu H."/>
        </authorList>
    </citation>
    <scope>NUCLEOTIDE SEQUENCE [LARGE SCALE GENOMIC DNA]</scope>
    <source>
        <strain evidence="3">K1S02-23</strain>
    </source>
</reference>
<evidence type="ECO:0000313" key="2">
    <source>
        <dbReference type="EMBL" id="RJG04199.1"/>
    </source>
</evidence>
<evidence type="ECO:0000256" key="1">
    <source>
        <dbReference type="SAM" id="SignalP"/>
    </source>
</evidence>
<dbReference type="AlphaFoldDB" id="A0A3A3GBL3"/>
<feature type="signal peptide" evidence="1">
    <location>
        <begin position="1"/>
        <end position="21"/>
    </location>
</feature>
<dbReference type="Gene3D" id="3.30.70.2970">
    <property type="entry name" value="Protein of unknown function (DUF541), domain 2"/>
    <property type="match status" value="1"/>
</dbReference>
<dbReference type="OrthoDB" id="8772402at2"/>